<protein>
    <submittedName>
        <fullName evidence="1">Alkaline phosphatase family protein</fullName>
    </submittedName>
</protein>
<dbReference type="OrthoDB" id="8580666at2"/>
<name>A0A5F1Z709_9LEPT</name>
<dbReference type="Gene3D" id="3.40.720.10">
    <property type="entry name" value="Alkaline Phosphatase, subunit A"/>
    <property type="match status" value="1"/>
</dbReference>
<dbReference type="PANTHER" id="PTHR10151:SF120">
    <property type="entry name" value="BIS(5'-ADENOSYL)-TRIPHOSPHATASE"/>
    <property type="match status" value="1"/>
</dbReference>
<dbReference type="AlphaFoldDB" id="A0A5F1Z709"/>
<dbReference type="SUPFAM" id="SSF53649">
    <property type="entry name" value="Alkaline phosphatase-like"/>
    <property type="match status" value="1"/>
</dbReference>
<organism evidence="1 2">
    <name type="scientific">Leptospira brenneri</name>
    <dbReference type="NCBI Taxonomy" id="2023182"/>
    <lineage>
        <taxon>Bacteria</taxon>
        <taxon>Pseudomonadati</taxon>
        <taxon>Spirochaetota</taxon>
        <taxon>Spirochaetia</taxon>
        <taxon>Leptospirales</taxon>
        <taxon>Leptospiraceae</taxon>
        <taxon>Leptospira</taxon>
    </lineage>
</organism>
<dbReference type="Proteomes" id="UP000297891">
    <property type="component" value="Unassembled WGS sequence"/>
</dbReference>
<dbReference type="InterPro" id="IPR017850">
    <property type="entry name" value="Alkaline_phosphatase_core_sf"/>
</dbReference>
<evidence type="ECO:0000313" key="1">
    <source>
        <dbReference type="EMBL" id="TGK95246.1"/>
    </source>
</evidence>
<dbReference type="EMBL" id="RQFP01000001">
    <property type="protein sequence ID" value="TGK95246.1"/>
    <property type="molecule type" value="Genomic_DNA"/>
</dbReference>
<evidence type="ECO:0000313" key="2">
    <source>
        <dbReference type="Proteomes" id="UP000297891"/>
    </source>
</evidence>
<dbReference type="InterPro" id="IPR002591">
    <property type="entry name" value="Phosphodiest/P_Trfase"/>
</dbReference>
<comment type="caution">
    <text evidence="1">The sequence shown here is derived from an EMBL/GenBank/DDBJ whole genome shotgun (WGS) entry which is preliminary data.</text>
</comment>
<dbReference type="RefSeq" id="WP_135676496.1">
    <property type="nucleotide sequence ID" value="NZ_RQFP01000001.1"/>
</dbReference>
<dbReference type="GO" id="GO:0016787">
    <property type="term" value="F:hydrolase activity"/>
    <property type="evidence" value="ECO:0007669"/>
    <property type="project" value="UniProtKB-ARBA"/>
</dbReference>
<keyword evidence="2" id="KW-1185">Reference proteome</keyword>
<proteinExistence type="predicted"/>
<dbReference type="PANTHER" id="PTHR10151">
    <property type="entry name" value="ECTONUCLEOTIDE PYROPHOSPHATASE/PHOSPHODIESTERASE"/>
    <property type="match status" value="1"/>
</dbReference>
<gene>
    <name evidence="1" type="ORF">EHQ30_00975</name>
</gene>
<dbReference type="CDD" id="cd16018">
    <property type="entry name" value="Enpp"/>
    <property type="match status" value="1"/>
</dbReference>
<accession>A0A5F1Z709</accession>
<reference evidence="1" key="1">
    <citation type="journal article" date="2019" name="PLoS Negl. Trop. Dis.">
        <title>Revisiting the worldwide diversity of Leptospira species in the environment.</title>
        <authorList>
            <person name="Vincent A.T."/>
            <person name="Schiettekatte O."/>
            <person name="Bourhy P."/>
            <person name="Veyrier F.J."/>
            <person name="Picardeau M."/>
        </authorList>
    </citation>
    <scope>NUCLEOTIDE SEQUENCE [LARGE SCALE GENOMIC DNA]</scope>
    <source>
        <strain evidence="1">201800277</strain>
    </source>
</reference>
<sequence>MKKVKTISFQKTVVIDVVGLSNNLIGEFTPFLKDYLKKKHTLFVKPMLPALTTSSQSTYLTGKWPKEHGIVGNGWYDRDDAEVKFWKQSNHLVKAEKIWERAKKIDPNFTCSKMFWWYNMYSSADYSVTPRPQYHADGVKAPDCYSHPPELREELQSELGQFPLFNFWGPNANIKSTQWIADATISVDKKYNPTLTLVYLPHLDYCLQKYGPDFSHIQKDLLEIDSVLKQLISYYEKKDTKIILLSEYGITPVSRPIHINRILREEGLLAVRSERWYELLDPGASLAFAVSDHQLAHIYCKDSKIINQVTNLLQNVDGISLILDKKAQQKYNIDHERSGDLVLVADPDSWFTYYHWFDDQKAPDYARLVDIHRKPGYDPCEMFMDPKKPGIKVRAGLKLLRKKLGFRYLMDVIPLDARLVKGSHGAIHGQKDFYPIFVSELPSPKKEISADKVYDLIWEQMSSGI</sequence>
<dbReference type="Pfam" id="PF01663">
    <property type="entry name" value="Phosphodiest"/>
    <property type="match status" value="1"/>
</dbReference>